<organism evidence="3 4">
    <name type="scientific">Ruegeria pomeroyi</name>
    <dbReference type="NCBI Taxonomy" id="89184"/>
    <lineage>
        <taxon>Bacteria</taxon>
        <taxon>Pseudomonadati</taxon>
        <taxon>Pseudomonadota</taxon>
        <taxon>Alphaproteobacteria</taxon>
        <taxon>Rhodobacterales</taxon>
        <taxon>Roseobacteraceae</taxon>
        <taxon>Ruegeria</taxon>
    </lineage>
</organism>
<sequence length="803" mass="89687">MSRDPFSDTFGLFLVFAIVGTLLLIAVFVTPIAIAGIVAYVGYRLYSESPARLERIARAETEKLYAHALAGTVELTDVEIDDALSRHWPPDLPKSLRLQLLDVGRRLFEQEGLSPEVPPPPALCNSVEGARYRDMLAKTGQARSDRTMVLSALDVISEALAPIANAVPPIEGDVLVEVTQFVQPLGKTVQNVIAPFFRDSDYMHFKALRQRLDANLQATHRTNPIFPSDYKGDDVVDTYLRGTHLKDLFTLRTPFSIPEGRRFEHTHIIAGSGHGKTQTLQYFIAKDLKAVARGDKTVVVIDSQGDMINTILKADILRPDQIVLIDPEDIHYPVCLNLFSVGQDRLEDYDPLERERLTNSIIELYDFVLGSLLSAGMTAKQSVVFRYVTRLMFHIPNATIHTLRELLEQGGTEIHRSSIARLEGTPRRFFETEFDSKEFANTRTQVLRRIYGVLENQTFERMFSHPQSKFDMFEEMNKGKLILINTAKSLLKEQGTEIFGRFFIALIAQAAQERATLAGSDRLPVMVYIDEAQDYFDPNIGIILSQARKYKVGMVMAHQYLGQLSQGLQEAFEANTTIKLAGGVSARDARALSGQMGTDAETIQHQPKGTFITFIRGLTDRGVPMSFPFFVLEKMPKRWPEQLQAIRDRSRAAYAEPWKNDQKPKDDRRDAPEGTPSGTDGGFAQHTGEKDTKDVQAKQSPDPENAAASGDGSEVKPERRRRDPAPSDIRQSDPKSKKASAQSKSRKRAVRNDSGDGSGDIGWEQLKKAMGPSFSKPDEVESDLDGPNDKNHPKDPTEPSDEL</sequence>
<feature type="compositionally biased region" description="Basic and acidic residues" evidence="1">
    <location>
        <begin position="687"/>
        <end position="696"/>
    </location>
</feature>
<dbReference type="InterPro" id="IPR051162">
    <property type="entry name" value="T4SS_component"/>
</dbReference>
<feature type="region of interest" description="Disordered" evidence="1">
    <location>
        <begin position="650"/>
        <end position="803"/>
    </location>
</feature>
<dbReference type="Gene3D" id="3.40.50.300">
    <property type="entry name" value="P-loop containing nucleotide triphosphate hydrolases"/>
    <property type="match status" value="2"/>
</dbReference>
<name>A0A9Q3ZT34_9RHOB</name>
<accession>A0A9Q3ZT34</accession>
<dbReference type="AlphaFoldDB" id="A0A9Q3ZT34"/>
<gene>
    <name evidence="3" type="ORF">KBY27_21960</name>
</gene>
<keyword evidence="2" id="KW-0812">Transmembrane</keyword>
<keyword evidence="3" id="KW-0547">Nucleotide-binding</keyword>
<feature type="compositionally biased region" description="Basic and acidic residues" evidence="1">
    <location>
        <begin position="658"/>
        <end position="672"/>
    </location>
</feature>
<dbReference type="PANTHER" id="PTHR30121">
    <property type="entry name" value="UNCHARACTERIZED PROTEIN YJGR-RELATED"/>
    <property type="match status" value="1"/>
</dbReference>
<dbReference type="InterPro" id="IPR027417">
    <property type="entry name" value="P-loop_NTPase"/>
</dbReference>
<proteinExistence type="predicted"/>
<dbReference type="EMBL" id="JAGQAF010000022">
    <property type="protein sequence ID" value="MCE8540137.1"/>
    <property type="molecule type" value="Genomic_DNA"/>
</dbReference>
<feature type="transmembrane region" description="Helical" evidence="2">
    <location>
        <begin position="12"/>
        <end position="43"/>
    </location>
</feature>
<evidence type="ECO:0000313" key="4">
    <source>
        <dbReference type="Proteomes" id="UP000813672"/>
    </source>
</evidence>
<protein>
    <submittedName>
        <fullName evidence="3">ATP-binding protein</fullName>
    </submittedName>
</protein>
<reference evidence="3" key="1">
    <citation type="journal article" date="2021" name="Environ. Microbiol.">
        <title>Cryptic niche differentiation of novel sediment ecotypes of Rugeria pomeroyi correlates with nitrate respiration.</title>
        <authorList>
            <person name="Lin X."/>
            <person name="McNichol J."/>
            <person name="Chu X."/>
            <person name="Qian Y."/>
            <person name="Luo H."/>
        </authorList>
    </citation>
    <scope>NUCLEOTIDE SEQUENCE</scope>
    <source>
        <strain evidence="3">SZCCDBB064</strain>
    </source>
</reference>
<keyword evidence="2" id="KW-0472">Membrane</keyword>
<evidence type="ECO:0000256" key="1">
    <source>
        <dbReference type="SAM" id="MobiDB-lite"/>
    </source>
</evidence>
<dbReference type="PANTHER" id="PTHR30121:SF6">
    <property type="entry name" value="SLR6007 PROTEIN"/>
    <property type="match status" value="1"/>
</dbReference>
<dbReference type="RefSeq" id="WP_234222071.1">
    <property type="nucleotide sequence ID" value="NZ_JAGQAF010000022.1"/>
</dbReference>
<feature type="compositionally biased region" description="Basic and acidic residues" evidence="1">
    <location>
        <begin position="713"/>
        <end position="736"/>
    </location>
</feature>
<keyword evidence="2" id="KW-1133">Transmembrane helix</keyword>
<evidence type="ECO:0000256" key="2">
    <source>
        <dbReference type="SAM" id="Phobius"/>
    </source>
</evidence>
<evidence type="ECO:0000313" key="3">
    <source>
        <dbReference type="EMBL" id="MCE8540137.1"/>
    </source>
</evidence>
<dbReference type="CDD" id="cd01127">
    <property type="entry name" value="TrwB_TraG_TraD_VirD4"/>
    <property type="match status" value="1"/>
</dbReference>
<comment type="caution">
    <text evidence="3">The sequence shown here is derived from an EMBL/GenBank/DDBJ whole genome shotgun (WGS) entry which is preliminary data.</text>
</comment>
<feature type="compositionally biased region" description="Basic and acidic residues" evidence="1">
    <location>
        <begin position="787"/>
        <end position="797"/>
    </location>
</feature>
<dbReference type="Proteomes" id="UP000813672">
    <property type="component" value="Unassembled WGS sequence"/>
</dbReference>
<keyword evidence="3" id="KW-0067">ATP-binding</keyword>
<dbReference type="SUPFAM" id="SSF52540">
    <property type="entry name" value="P-loop containing nucleoside triphosphate hydrolases"/>
    <property type="match status" value="1"/>
</dbReference>
<dbReference type="GO" id="GO:0005524">
    <property type="term" value="F:ATP binding"/>
    <property type="evidence" value="ECO:0007669"/>
    <property type="project" value="UniProtKB-KW"/>
</dbReference>